<gene>
    <name evidence="3" type="ordered locus">Acid_2583</name>
</gene>
<dbReference type="STRING" id="234267.Acid_2583"/>
<dbReference type="PANTHER" id="PTHR21366:SF22">
    <property type="entry name" value="VOC DOMAIN-CONTAINING PROTEIN"/>
    <property type="match status" value="1"/>
</dbReference>
<dbReference type="InterPro" id="IPR004360">
    <property type="entry name" value="Glyas_Fos-R_dOase_dom"/>
</dbReference>
<evidence type="ECO:0000313" key="3">
    <source>
        <dbReference type="EMBL" id="ABJ83572.1"/>
    </source>
</evidence>
<evidence type="ECO:0000259" key="2">
    <source>
        <dbReference type="PROSITE" id="PS51819"/>
    </source>
</evidence>
<dbReference type="GO" id="GO:0051213">
    <property type="term" value="F:dioxygenase activity"/>
    <property type="evidence" value="ECO:0007669"/>
    <property type="project" value="UniProtKB-KW"/>
</dbReference>
<dbReference type="KEGG" id="sus:Acid_2583"/>
<dbReference type="InterPro" id="IPR029068">
    <property type="entry name" value="Glyas_Bleomycin-R_OHBP_Dase"/>
</dbReference>
<dbReference type="OrthoDB" id="9792626at2"/>
<dbReference type="InterPro" id="IPR050383">
    <property type="entry name" value="GlyoxalaseI/FosfomycinResist"/>
</dbReference>
<dbReference type="Pfam" id="PF00903">
    <property type="entry name" value="Glyoxalase"/>
    <property type="match status" value="1"/>
</dbReference>
<dbReference type="eggNOG" id="COG0346">
    <property type="taxonomic scope" value="Bacteria"/>
</dbReference>
<dbReference type="PROSITE" id="PS51819">
    <property type="entry name" value="VOC"/>
    <property type="match status" value="1"/>
</dbReference>
<dbReference type="Gene3D" id="3.10.180.10">
    <property type="entry name" value="2,3-Dihydroxybiphenyl 1,2-Dioxygenase, domain 1"/>
    <property type="match status" value="1"/>
</dbReference>
<feature type="domain" description="VOC" evidence="2">
    <location>
        <begin position="5"/>
        <end position="134"/>
    </location>
</feature>
<dbReference type="GO" id="GO:0046872">
    <property type="term" value="F:metal ion binding"/>
    <property type="evidence" value="ECO:0007669"/>
    <property type="project" value="UniProtKB-KW"/>
</dbReference>
<reference evidence="3" key="1">
    <citation type="submission" date="2006-10" db="EMBL/GenBank/DDBJ databases">
        <title>Complete sequence of Solibacter usitatus Ellin6076.</title>
        <authorList>
            <consortium name="US DOE Joint Genome Institute"/>
            <person name="Copeland A."/>
            <person name="Lucas S."/>
            <person name="Lapidus A."/>
            <person name="Barry K."/>
            <person name="Detter J.C."/>
            <person name="Glavina del Rio T."/>
            <person name="Hammon N."/>
            <person name="Israni S."/>
            <person name="Dalin E."/>
            <person name="Tice H."/>
            <person name="Pitluck S."/>
            <person name="Thompson L.S."/>
            <person name="Brettin T."/>
            <person name="Bruce D."/>
            <person name="Han C."/>
            <person name="Tapia R."/>
            <person name="Gilna P."/>
            <person name="Schmutz J."/>
            <person name="Larimer F."/>
            <person name="Land M."/>
            <person name="Hauser L."/>
            <person name="Kyrpides N."/>
            <person name="Mikhailova N."/>
            <person name="Janssen P.H."/>
            <person name="Kuske C.R."/>
            <person name="Richardson P."/>
        </authorList>
    </citation>
    <scope>NUCLEOTIDE SEQUENCE</scope>
    <source>
        <strain evidence="3">Ellin6076</strain>
    </source>
</reference>
<dbReference type="InterPro" id="IPR018146">
    <property type="entry name" value="Glyoxalase_1_CS"/>
</dbReference>
<dbReference type="AlphaFoldDB" id="Q024K4"/>
<organism evidence="3">
    <name type="scientific">Solibacter usitatus (strain Ellin6076)</name>
    <dbReference type="NCBI Taxonomy" id="234267"/>
    <lineage>
        <taxon>Bacteria</taxon>
        <taxon>Pseudomonadati</taxon>
        <taxon>Acidobacteriota</taxon>
        <taxon>Terriglobia</taxon>
        <taxon>Bryobacterales</taxon>
        <taxon>Solibacteraceae</taxon>
        <taxon>Candidatus Solibacter</taxon>
    </lineage>
</organism>
<dbReference type="HOGENOM" id="CLU_046006_12_4_0"/>
<proteinExistence type="predicted"/>
<dbReference type="SUPFAM" id="SSF54593">
    <property type="entry name" value="Glyoxalase/Bleomycin resistance protein/Dihydroxybiphenyl dioxygenase"/>
    <property type="match status" value="1"/>
</dbReference>
<dbReference type="PROSITE" id="PS00934">
    <property type="entry name" value="GLYOXALASE_I_1"/>
    <property type="match status" value="1"/>
</dbReference>
<keyword evidence="3" id="KW-0223">Dioxygenase</keyword>
<name>Q024K4_SOLUE</name>
<sequence>MQIEAIHHVSLKVTDLERSRRFYREVLGLAEITRPPFNFPGAWFQAGAAQQLHLIVHTSPTFRTGKGLDTRDSHFAVRVPDYNSAVEELRSRGYREEGAADEFSRMILQPHATAGFPQAYILDPDRHIIEINAAKL</sequence>
<dbReference type="EMBL" id="CP000473">
    <property type="protein sequence ID" value="ABJ83572.1"/>
    <property type="molecule type" value="Genomic_DNA"/>
</dbReference>
<keyword evidence="1" id="KW-0479">Metal-binding</keyword>
<accession>Q024K4</accession>
<dbReference type="InParanoid" id="Q024K4"/>
<dbReference type="InterPro" id="IPR037523">
    <property type="entry name" value="VOC_core"/>
</dbReference>
<keyword evidence="3" id="KW-0560">Oxidoreductase</keyword>
<protein>
    <submittedName>
        <fullName evidence="3">Glyoxalase/bleomycin resistance protein/dioxygenase</fullName>
    </submittedName>
</protein>
<dbReference type="GO" id="GO:0004462">
    <property type="term" value="F:lactoylglutathione lyase activity"/>
    <property type="evidence" value="ECO:0007669"/>
    <property type="project" value="InterPro"/>
</dbReference>
<dbReference type="PANTHER" id="PTHR21366">
    <property type="entry name" value="GLYOXALASE FAMILY PROTEIN"/>
    <property type="match status" value="1"/>
</dbReference>
<evidence type="ECO:0000256" key="1">
    <source>
        <dbReference type="ARBA" id="ARBA00022723"/>
    </source>
</evidence>